<evidence type="ECO:0000256" key="1">
    <source>
        <dbReference type="ARBA" id="ARBA00023015"/>
    </source>
</evidence>
<evidence type="ECO:0000313" key="7">
    <source>
        <dbReference type="Proteomes" id="UP001321047"/>
    </source>
</evidence>
<dbReference type="EMBL" id="JAOPJZ010000015">
    <property type="protein sequence ID" value="MCU4753255.1"/>
    <property type="molecule type" value="Genomic_DNA"/>
</dbReference>
<dbReference type="Pfam" id="PF15915">
    <property type="entry name" value="BAT"/>
    <property type="match status" value="1"/>
</dbReference>
<keyword evidence="2" id="KW-0804">Transcription</keyword>
<feature type="region of interest" description="Disordered" evidence="3">
    <location>
        <begin position="209"/>
        <end position="228"/>
    </location>
</feature>
<dbReference type="PANTHER" id="PTHR34236:SF1">
    <property type="entry name" value="DIMETHYL SULFOXIDE REDUCTASE TRANSCRIPTIONAL ACTIVATOR"/>
    <property type="match status" value="1"/>
</dbReference>
<proteinExistence type="predicted"/>
<evidence type="ECO:0000256" key="2">
    <source>
        <dbReference type="ARBA" id="ARBA00023163"/>
    </source>
</evidence>
<dbReference type="Pfam" id="PF04967">
    <property type="entry name" value="HTH_10"/>
    <property type="match status" value="1"/>
</dbReference>
<dbReference type="AlphaFoldDB" id="A0AAP2ZB14"/>
<protein>
    <submittedName>
        <fullName evidence="6">Helix-turn-helix domain-containing protein</fullName>
    </submittedName>
</protein>
<dbReference type="InterPro" id="IPR007050">
    <property type="entry name" value="HTH_bacterioopsin"/>
</dbReference>
<evidence type="ECO:0000259" key="4">
    <source>
        <dbReference type="Pfam" id="PF04967"/>
    </source>
</evidence>
<gene>
    <name evidence="6" type="ORF">OB919_14930</name>
</gene>
<dbReference type="Proteomes" id="UP001321047">
    <property type="component" value="Unassembled WGS sequence"/>
</dbReference>
<evidence type="ECO:0000259" key="5">
    <source>
        <dbReference type="Pfam" id="PF15915"/>
    </source>
</evidence>
<dbReference type="InterPro" id="IPR031803">
    <property type="entry name" value="BAT_GAF/HTH-assoc"/>
</dbReference>
<dbReference type="RefSeq" id="WP_342809578.1">
    <property type="nucleotide sequence ID" value="NZ_JAOPJZ010000015.1"/>
</dbReference>
<sequence length="228" mass="25369">MLIATIRTDLDAVALKQAFEAVPEMKVEAERVAAHSTRWTMPCLWIAAADFDAVDDALVADPTVDNVVETHEFDNEVYYHLDWADGVEEQVDAYIDKEGSILNAQATANGWKLEIRFVSRDQFTAFREFMTEQGYTFELLDLIEPGTPRISVVDLTPPQRDALIAAADRGYYEVPREVTARELADDLDMTHQSLSELLRRGTKTLITSTLSTSGDDEVTSSGTDSAES</sequence>
<dbReference type="PANTHER" id="PTHR34236">
    <property type="entry name" value="DIMETHYL SULFOXIDE REDUCTASE TRANSCRIPTIONAL ACTIVATOR"/>
    <property type="match status" value="1"/>
</dbReference>
<accession>A0AAP2ZB14</accession>
<feature type="compositionally biased region" description="Polar residues" evidence="3">
    <location>
        <begin position="219"/>
        <end position="228"/>
    </location>
</feature>
<keyword evidence="1" id="KW-0805">Transcription regulation</keyword>
<comment type="caution">
    <text evidence="6">The sequence shown here is derived from an EMBL/GenBank/DDBJ whole genome shotgun (WGS) entry which is preliminary data.</text>
</comment>
<keyword evidence="7" id="KW-1185">Reference proteome</keyword>
<organism evidence="6 7">
    <name type="scientific">Natronosalvus hydrolyticus</name>
    <dbReference type="NCBI Taxonomy" id="2979988"/>
    <lineage>
        <taxon>Archaea</taxon>
        <taxon>Methanobacteriati</taxon>
        <taxon>Methanobacteriota</taxon>
        <taxon>Stenosarchaea group</taxon>
        <taxon>Halobacteria</taxon>
        <taxon>Halobacteriales</taxon>
        <taxon>Natrialbaceae</taxon>
        <taxon>Natronosalvus</taxon>
    </lineage>
</organism>
<reference evidence="6 7" key="1">
    <citation type="submission" date="2022-09" db="EMBL/GenBank/DDBJ databases">
        <title>Enrichment on poylsaccharides allowed isolation of novel metabolic and taxonomic groups of Haloarchaea.</title>
        <authorList>
            <person name="Sorokin D.Y."/>
            <person name="Elcheninov A.G."/>
            <person name="Khizhniak T.V."/>
            <person name="Kolganova T.V."/>
            <person name="Kublanov I.V."/>
        </authorList>
    </citation>
    <scope>NUCLEOTIDE SEQUENCE [LARGE SCALE GENOMIC DNA]</scope>
    <source>
        <strain evidence="6 7">AArc-curdl1</strain>
    </source>
</reference>
<evidence type="ECO:0000313" key="6">
    <source>
        <dbReference type="EMBL" id="MCU4753255.1"/>
    </source>
</evidence>
<name>A0AAP2ZB14_9EURY</name>
<evidence type="ECO:0000256" key="3">
    <source>
        <dbReference type="SAM" id="MobiDB-lite"/>
    </source>
</evidence>
<feature type="domain" description="Bacterioopsin transcriptional activator GAF and HTH associated" evidence="5">
    <location>
        <begin position="18"/>
        <end position="139"/>
    </location>
</feature>
<feature type="domain" description="HTH bat-type" evidence="4">
    <location>
        <begin position="155"/>
        <end position="207"/>
    </location>
</feature>